<evidence type="ECO:0000313" key="4">
    <source>
        <dbReference type="Proteomes" id="UP001197093"/>
    </source>
</evidence>
<evidence type="ECO:0000313" key="3">
    <source>
        <dbReference type="EMBL" id="KAG7289925.1"/>
    </source>
</evidence>
<feature type="transmembrane region" description="Helical" evidence="2">
    <location>
        <begin position="511"/>
        <end position="533"/>
    </location>
</feature>
<feature type="compositionally biased region" description="Basic and acidic residues" evidence="1">
    <location>
        <begin position="10"/>
        <end position="22"/>
    </location>
</feature>
<organism evidence="3 4">
    <name type="scientific">Staphylotrichum longicolle</name>
    <dbReference type="NCBI Taxonomy" id="669026"/>
    <lineage>
        <taxon>Eukaryota</taxon>
        <taxon>Fungi</taxon>
        <taxon>Dikarya</taxon>
        <taxon>Ascomycota</taxon>
        <taxon>Pezizomycotina</taxon>
        <taxon>Sordariomycetes</taxon>
        <taxon>Sordariomycetidae</taxon>
        <taxon>Sordariales</taxon>
        <taxon>Chaetomiaceae</taxon>
        <taxon>Staphylotrichum</taxon>
    </lineage>
</organism>
<keyword evidence="2" id="KW-0472">Membrane</keyword>
<comment type="caution">
    <text evidence="3">The sequence shown here is derived from an EMBL/GenBank/DDBJ whole genome shotgun (WGS) entry which is preliminary data.</text>
</comment>
<dbReference type="AlphaFoldDB" id="A0AAD4EZF1"/>
<dbReference type="Proteomes" id="UP001197093">
    <property type="component" value="Unassembled WGS sequence"/>
</dbReference>
<accession>A0AAD4EZF1</accession>
<feature type="transmembrane region" description="Helical" evidence="2">
    <location>
        <begin position="62"/>
        <end position="82"/>
    </location>
</feature>
<dbReference type="InterPro" id="IPR021514">
    <property type="entry name" value="DUF3176"/>
</dbReference>
<reference evidence="3" key="1">
    <citation type="submission" date="2023-02" db="EMBL/GenBank/DDBJ databases">
        <authorList>
            <person name="Palmer J.M."/>
        </authorList>
    </citation>
    <scope>NUCLEOTIDE SEQUENCE</scope>
    <source>
        <strain evidence="3">FW57</strain>
    </source>
</reference>
<sequence length="596" mass="64296">MEDDALQTDPLHRGDQPPRFDAMKSGALWTEAAVHSPSDENPDPADAPPAPSNSPAEWWFELLALAFSIGCMVSIVAILFTFQDRPQSEWRGGWLSITATIAIFSTGANSAAALAVGACLSQYKWLHFRKSPRKLTELDLLEEASRGPLGSLVLLAKRPRGLASIGAVVTLLAVGFDVFVQQMVTFEPRDVAQDDGKALLGLAHAYDSGARPLSHLTSNYVINVAPSTMDLSMQGAVFRGLYKLGSPAVFNCTAPRCQWNSTYYSLGFTSTCADVTEATIRLHPNASATWKEGALLREADMILTTPGGVKLPAPFQFTSWQTVVGVNATKLANDTGVVANAMRPEIVRIGVFRAPVNATDFYFTPANMTIFECDIALAAYRYSSLSSWGQNLTIGNSEPIPLGPGSVIERQSGTGPGYVTFNQSGLPPLKVSGSDIAALQLLFTSSRFSGRIYEGLSGFPDQGTGDAFRSGDIAQTMHAMTESMTNQLRSTYNITALGQSLNPTVFIEVDWAWITLPLVVQVIAITFTAIVIIQSVRTAGLPLWKSSTVALLTYDVRFRNDGDDNVGRLGTGIRSTKELDALAEAWKAKLELPGRK</sequence>
<keyword evidence="4" id="KW-1185">Reference proteome</keyword>
<evidence type="ECO:0000256" key="1">
    <source>
        <dbReference type="SAM" id="MobiDB-lite"/>
    </source>
</evidence>
<gene>
    <name evidence="3" type="ORF">NEMBOFW57_006302</name>
</gene>
<protein>
    <submittedName>
        <fullName evidence="3">Uncharacterized protein</fullName>
    </submittedName>
</protein>
<name>A0AAD4EZF1_9PEZI</name>
<dbReference type="PANTHER" id="PTHR35394:SF5">
    <property type="entry name" value="DUF3176 DOMAIN-CONTAINING PROTEIN"/>
    <property type="match status" value="1"/>
</dbReference>
<keyword evidence="2" id="KW-1133">Transmembrane helix</keyword>
<dbReference type="EMBL" id="JAHCVI010000002">
    <property type="protein sequence ID" value="KAG7289925.1"/>
    <property type="molecule type" value="Genomic_DNA"/>
</dbReference>
<dbReference type="Pfam" id="PF11374">
    <property type="entry name" value="DUF3176"/>
    <property type="match status" value="1"/>
</dbReference>
<keyword evidence="2" id="KW-0812">Transmembrane</keyword>
<evidence type="ECO:0000256" key="2">
    <source>
        <dbReference type="SAM" id="Phobius"/>
    </source>
</evidence>
<feature type="transmembrane region" description="Helical" evidence="2">
    <location>
        <begin position="94"/>
        <end position="120"/>
    </location>
</feature>
<feature type="region of interest" description="Disordered" evidence="1">
    <location>
        <begin position="1"/>
        <end position="52"/>
    </location>
</feature>
<dbReference type="PANTHER" id="PTHR35394">
    <property type="entry name" value="DUF3176 DOMAIN-CONTAINING PROTEIN"/>
    <property type="match status" value="1"/>
</dbReference>
<proteinExistence type="predicted"/>